<dbReference type="CDD" id="cd00712">
    <property type="entry name" value="AsnB"/>
    <property type="match status" value="1"/>
</dbReference>
<dbReference type="Pfam" id="PF13537">
    <property type="entry name" value="GATase_7"/>
    <property type="match status" value="1"/>
</dbReference>
<keyword evidence="6 8" id="KW-0315">Glutamine amidotransferase</keyword>
<dbReference type="PANTHER" id="PTHR43284">
    <property type="entry name" value="ASPARAGINE SYNTHETASE (GLUTAMINE-HYDROLYZING)"/>
    <property type="match status" value="1"/>
</dbReference>
<dbReference type="GO" id="GO:0004066">
    <property type="term" value="F:asparagine synthase (glutamine-hydrolyzing) activity"/>
    <property type="evidence" value="ECO:0007669"/>
    <property type="project" value="UniProtKB-EC"/>
</dbReference>
<dbReference type="GO" id="GO:0005524">
    <property type="term" value="F:ATP binding"/>
    <property type="evidence" value="ECO:0007669"/>
    <property type="project" value="UniProtKB-KW"/>
</dbReference>
<evidence type="ECO:0000256" key="5">
    <source>
        <dbReference type="ARBA" id="ARBA00022840"/>
    </source>
</evidence>
<comment type="pathway">
    <text evidence="1">Amino-acid biosynthesis; L-asparagine biosynthesis; L-asparagine from L-aspartate (L-Gln route): step 1/1.</text>
</comment>
<keyword evidence="12" id="KW-0436">Ligase</keyword>
<feature type="active site" description="For GATase activity" evidence="8">
    <location>
        <position position="2"/>
    </location>
</feature>
<dbReference type="AlphaFoldDB" id="A0A518K0V4"/>
<evidence type="ECO:0000256" key="4">
    <source>
        <dbReference type="ARBA" id="ARBA00022741"/>
    </source>
</evidence>
<organism evidence="12 13">
    <name type="scientific">Rosistilla carotiformis</name>
    <dbReference type="NCBI Taxonomy" id="2528017"/>
    <lineage>
        <taxon>Bacteria</taxon>
        <taxon>Pseudomonadati</taxon>
        <taxon>Planctomycetota</taxon>
        <taxon>Planctomycetia</taxon>
        <taxon>Pirellulales</taxon>
        <taxon>Pirellulaceae</taxon>
        <taxon>Rosistilla</taxon>
    </lineage>
</organism>
<dbReference type="OrthoDB" id="9763290at2"/>
<dbReference type="Gene3D" id="3.60.20.10">
    <property type="entry name" value="Glutamine Phosphoribosylpyrophosphate, subunit 1, domain 1"/>
    <property type="match status" value="1"/>
</dbReference>
<dbReference type="InterPro" id="IPR051786">
    <property type="entry name" value="ASN_synthetase/amidase"/>
</dbReference>
<keyword evidence="5 9" id="KW-0067">ATP-binding</keyword>
<accession>A0A518K0V4</accession>
<keyword evidence="8" id="KW-0061">Asparagine biosynthesis</keyword>
<dbReference type="SUPFAM" id="SSF56235">
    <property type="entry name" value="N-terminal nucleophile aminohydrolases (Ntn hydrolases)"/>
    <property type="match status" value="1"/>
</dbReference>
<evidence type="ECO:0000256" key="3">
    <source>
        <dbReference type="ARBA" id="ARBA00012737"/>
    </source>
</evidence>
<dbReference type="CDD" id="cd01991">
    <property type="entry name" value="Asn_synthase_B_C"/>
    <property type="match status" value="1"/>
</dbReference>
<dbReference type="Gene3D" id="3.40.50.620">
    <property type="entry name" value="HUPs"/>
    <property type="match status" value="2"/>
</dbReference>
<reference evidence="12 13" key="1">
    <citation type="submission" date="2019-02" db="EMBL/GenBank/DDBJ databases">
        <title>Deep-cultivation of Planctomycetes and their phenomic and genomic characterization uncovers novel biology.</title>
        <authorList>
            <person name="Wiegand S."/>
            <person name="Jogler M."/>
            <person name="Boedeker C."/>
            <person name="Pinto D."/>
            <person name="Vollmers J."/>
            <person name="Rivas-Marin E."/>
            <person name="Kohn T."/>
            <person name="Peeters S.H."/>
            <person name="Heuer A."/>
            <person name="Rast P."/>
            <person name="Oberbeckmann S."/>
            <person name="Bunk B."/>
            <person name="Jeske O."/>
            <person name="Meyerdierks A."/>
            <person name="Storesund J.E."/>
            <person name="Kallscheuer N."/>
            <person name="Luecker S."/>
            <person name="Lage O.M."/>
            <person name="Pohl T."/>
            <person name="Merkel B.J."/>
            <person name="Hornburger P."/>
            <person name="Mueller R.-W."/>
            <person name="Bruemmer F."/>
            <person name="Labrenz M."/>
            <person name="Spormann A.M."/>
            <person name="Op den Camp H."/>
            <person name="Overmann J."/>
            <person name="Amann R."/>
            <person name="Jetten M.S.M."/>
            <person name="Mascher T."/>
            <person name="Medema M.H."/>
            <person name="Devos D.P."/>
            <person name="Kaster A.-K."/>
            <person name="Ovreas L."/>
            <person name="Rohde M."/>
            <person name="Galperin M.Y."/>
            <person name="Jogler C."/>
        </authorList>
    </citation>
    <scope>NUCLEOTIDE SEQUENCE [LARGE SCALE GENOMIC DNA]</scope>
    <source>
        <strain evidence="12 13">Poly24</strain>
    </source>
</reference>
<dbReference type="InterPro" id="IPR017932">
    <property type="entry name" value="GATase_2_dom"/>
</dbReference>
<evidence type="ECO:0000313" key="12">
    <source>
        <dbReference type="EMBL" id="QDV71423.1"/>
    </source>
</evidence>
<dbReference type="InterPro" id="IPR029055">
    <property type="entry name" value="Ntn_hydrolases_N"/>
</dbReference>
<keyword evidence="4 9" id="KW-0547">Nucleotide-binding</keyword>
<name>A0A518K0V4_9BACT</name>
<gene>
    <name evidence="12" type="primary">asnB_4</name>
    <name evidence="12" type="ORF">Poly24_51590</name>
</gene>
<sequence>MCGLVGGTNPHWNYARAVQAIGHRGPDSQAIKTVDTVTLGFARLAVIDVRDVANQPMASPGGEHWIVFNGEVYGHQMLRKKLEFYGAKFRTESDTEVLLAAYRHWGDSFVDHIDGMFAIAIYDKSERKIKLYRDRPGIKPLYYFWNGAEFAFASELKALVEVLGNSTLDIDSTAAYDFLTYGYVPTPKSLYRNVYKLPPASWLTLDLSTPRLHGPVAYWGLVVSPERQRNISTEEAAQTIRELVDRSVMEQMIADVPIGCFLSGGIDSSILVASAAKQCERVLTFSIGFEDDHHSETQFARELAGKLSTHHHERTLARTAVDGSLERMRDWYDEPFADSSAFPTFLVCQVARETVTVALSGDGGDELFGGYTRYRQFQRLQRLCKRGPETWATFFARRKQLLLRRTFSRKLMTLGHVLTSSPVALYTMLMGGLTREEKRSYARRFEIPDDYDDYWYFRQHWRPELPILTRLQYLDFHTYLPDDILTKVDRVSMANSLEVRVPLLSRRLIEFAFSLPELVRFHNGRPKGLLRNAYRGILPDAVLDRKKRGFSIPLGYHPSQVETLPESILHTAFADLSVDASRHCPIVKQLAARKTAV</sequence>
<evidence type="ECO:0000256" key="8">
    <source>
        <dbReference type="PIRSR" id="PIRSR001589-1"/>
    </source>
</evidence>
<dbReference type="PROSITE" id="PS51278">
    <property type="entry name" value="GATASE_TYPE_2"/>
    <property type="match status" value="1"/>
</dbReference>
<evidence type="ECO:0000256" key="2">
    <source>
        <dbReference type="ARBA" id="ARBA00005752"/>
    </source>
</evidence>
<dbReference type="KEGG" id="rcf:Poly24_51590"/>
<dbReference type="GO" id="GO:0005829">
    <property type="term" value="C:cytosol"/>
    <property type="evidence" value="ECO:0007669"/>
    <property type="project" value="TreeGrafter"/>
</dbReference>
<evidence type="ECO:0000313" key="13">
    <source>
        <dbReference type="Proteomes" id="UP000315082"/>
    </source>
</evidence>
<dbReference type="Proteomes" id="UP000315082">
    <property type="component" value="Chromosome"/>
</dbReference>
<protein>
    <recommendedName>
        <fullName evidence="3">asparagine synthase (glutamine-hydrolyzing)</fullName>
        <ecNumber evidence="3">6.3.5.4</ecNumber>
    </recommendedName>
</protein>
<keyword evidence="8" id="KW-0028">Amino-acid biosynthesis</keyword>
<evidence type="ECO:0000256" key="9">
    <source>
        <dbReference type="PIRSR" id="PIRSR001589-2"/>
    </source>
</evidence>
<dbReference type="Pfam" id="PF00733">
    <property type="entry name" value="Asn_synthase"/>
    <property type="match status" value="1"/>
</dbReference>
<feature type="domain" description="Glutamine amidotransferase type-2" evidence="11">
    <location>
        <begin position="2"/>
        <end position="208"/>
    </location>
</feature>
<dbReference type="InterPro" id="IPR033738">
    <property type="entry name" value="AsnB_N"/>
</dbReference>
<evidence type="ECO:0000256" key="6">
    <source>
        <dbReference type="ARBA" id="ARBA00022962"/>
    </source>
</evidence>
<feature type="site" description="Important for beta-aspartyl-AMP intermediate formation" evidence="10">
    <location>
        <position position="362"/>
    </location>
</feature>
<evidence type="ECO:0000259" key="11">
    <source>
        <dbReference type="PROSITE" id="PS51278"/>
    </source>
</evidence>
<evidence type="ECO:0000256" key="7">
    <source>
        <dbReference type="ARBA" id="ARBA00048741"/>
    </source>
</evidence>
<feature type="binding site" evidence="9">
    <location>
        <position position="94"/>
    </location>
    <ligand>
        <name>L-glutamine</name>
        <dbReference type="ChEBI" id="CHEBI:58359"/>
    </ligand>
</feature>
<dbReference type="RefSeq" id="WP_145101943.1">
    <property type="nucleotide sequence ID" value="NZ_CP036348.1"/>
</dbReference>
<evidence type="ECO:0000256" key="1">
    <source>
        <dbReference type="ARBA" id="ARBA00005187"/>
    </source>
</evidence>
<comment type="similarity">
    <text evidence="2">Belongs to the asparagine synthetase family.</text>
</comment>
<dbReference type="InterPro" id="IPR001962">
    <property type="entry name" value="Asn_synthase"/>
</dbReference>
<dbReference type="EC" id="6.3.5.4" evidence="3"/>
<comment type="catalytic activity">
    <reaction evidence="7">
        <text>L-aspartate + L-glutamine + ATP + H2O = L-asparagine + L-glutamate + AMP + diphosphate + H(+)</text>
        <dbReference type="Rhea" id="RHEA:12228"/>
        <dbReference type="ChEBI" id="CHEBI:15377"/>
        <dbReference type="ChEBI" id="CHEBI:15378"/>
        <dbReference type="ChEBI" id="CHEBI:29985"/>
        <dbReference type="ChEBI" id="CHEBI:29991"/>
        <dbReference type="ChEBI" id="CHEBI:30616"/>
        <dbReference type="ChEBI" id="CHEBI:33019"/>
        <dbReference type="ChEBI" id="CHEBI:58048"/>
        <dbReference type="ChEBI" id="CHEBI:58359"/>
        <dbReference type="ChEBI" id="CHEBI:456215"/>
        <dbReference type="EC" id="6.3.5.4"/>
    </reaction>
</comment>
<feature type="binding site" evidence="9">
    <location>
        <position position="287"/>
    </location>
    <ligand>
        <name>ATP</name>
        <dbReference type="ChEBI" id="CHEBI:30616"/>
    </ligand>
</feature>
<dbReference type="PIRSF" id="PIRSF001589">
    <property type="entry name" value="Asn_synthetase_glu-h"/>
    <property type="match status" value="1"/>
</dbReference>
<dbReference type="InterPro" id="IPR014729">
    <property type="entry name" value="Rossmann-like_a/b/a_fold"/>
</dbReference>
<dbReference type="InterPro" id="IPR006426">
    <property type="entry name" value="Asn_synth_AEB"/>
</dbReference>
<evidence type="ECO:0000256" key="10">
    <source>
        <dbReference type="PIRSR" id="PIRSR001589-3"/>
    </source>
</evidence>
<proteinExistence type="inferred from homology"/>
<feature type="binding site" evidence="9">
    <location>
        <begin position="360"/>
        <end position="361"/>
    </location>
    <ligand>
        <name>ATP</name>
        <dbReference type="ChEBI" id="CHEBI:30616"/>
    </ligand>
</feature>
<dbReference type="GO" id="GO:0006529">
    <property type="term" value="P:asparagine biosynthetic process"/>
    <property type="evidence" value="ECO:0007669"/>
    <property type="project" value="UniProtKB-KW"/>
</dbReference>
<dbReference type="NCBIfam" id="TIGR01536">
    <property type="entry name" value="asn_synth_AEB"/>
    <property type="match status" value="1"/>
</dbReference>
<dbReference type="SUPFAM" id="SSF52402">
    <property type="entry name" value="Adenine nucleotide alpha hydrolases-like"/>
    <property type="match status" value="1"/>
</dbReference>
<dbReference type="EMBL" id="CP036348">
    <property type="protein sequence ID" value="QDV71423.1"/>
    <property type="molecule type" value="Genomic_DNA"/>
</dbReference>
<dbReference type="PANTHER" id="PTHR43284:SF1">
    <property type="entry name" value="ASPARAGINE SYNTHETASE"/>
    <property type="match status" value="1"/>
</dbReference>
<keyword evidence="13" id="KW-1185">Reference proteome</keyword>